<dbReference type="PROSITE" id="PS51819">
    <property type="entry name" value="VOC"/>
    <property type="match status" value="1"/>
</dbReference>
<sequence>MLSDHPLIGFIPTTDAERSKAFYVDVLKLKFVADDHFALVVATNSSTIRIVRMQEFTPAQGTILGWEVPDLPMEVASLTEAGITFERYGFLEHDALGIWTTPSGSKVAWFKDPDGNVLSLSQH</sequence>
<keyword evidence="2" id="KW-0223">Dioxygenase</keyword>
<dbReference type="Proteomes" id="UP000289437">
    <property type="component" value="Unassembled WGS sequence"/>
</dbReference>
<keyword evidence="3" id="KW-1185">Reference proteome</keyword>
<dbReference type="RefSeq" id="WP_128911811.1">
    <property type="nucleotide sequence ID" value="NZ_RDSM01000001.1"/>
</dbReference>
<proteinExistence type="predicted"/>
<comment type="caution">
    <text evidence="2">The sequence shown here is derived from an EMBL/GenBank/DDBJ whole genome shotgun (WGS) entry which is preliminary data.</text>
</comment>
<reference evidence="3" key="2">
    <citation type="submission" date="2019-02" db="EMBL/GenBank/DDBJ databases">
        <title>Granulicella sibirica sp. nov., a psychrotolerant acidobacterium isolated from an organic soil layer in forested tundra, West Siberia.</title>
        <authorList>
            <person name="Oshkin I.Y."/>
            <person name="Kulichevskaya I.S."/>
            <person name="Rijpstra W.I.C."/>
            <person name="Sinninghe Damste J.S."/>
            <person name="Rakitin A.L."/>
            <person name="Ravin N.V."/>
            <person name="Dedysh S.N."/>
        </authorList>
    </citation>
    <scope>NUCLEOTIDE SEQUENCE [LARGE SCALE GENOMIC DNA]</scope>
    <source>
        <strain evidence="3">AF10</strain>
    </source>
</reference>
<feature type="domain" description="VOC" evidence="1">
    <location>
        <begin position="2"/>
        <end position="123"/>
    </location>
</feature>
<keyword evidence="2" id="KW-0560">Oxidoreductase</keyword>
<name>A0A4Q0T7L1_9BACT</name>
<dbReference type="CDD" id="cd06587">
    <property type="entry name" value="VOC"/>
    <property type="match status" value="1"/>
</dbReference>
<dbReference type="OrthoDB" id="9804944at2"/>
<dbReference type="EMBL" id="RDSM01000001">
    <property type="protein sequence ID" value="RXH57676.1"/>
    <property type="molecule type" value="Genomic_DNA"/>
</dbReference>
<evidence type="ECO:0000313" key="2">
    <source>
        <dbReference type="EMBL" id="RXH57676.1"/>
    </source>
</evidence>
<evidence type="ECO:0000259" key="1">
    <source>
        <dbReference type="PROSITE" id="PS51819"/>
    </source>
</evidence>
<dbReference type="InterPro" id="IPR037523">
    <property type="entry name" value="VOC_core"/>
</dbReference>
<dbReference type="InterPro" id="IPR004360">
    <property type="entry name" value="Glyas_Fos-R_dOase_dom"/>
</dbReference>
<gene>
    <name evidence="2" type="ORF">GRAN_0986</name>
</gene>
<dbReference type="Pfam" id="PF00903">
    <property type="entry name" value="Glyoxalase"/>
    <property type="match status" value="1"/>
</dbReference>
<dbReference type="Gene3D" id="3.10.180.10">
    <property type="entry name" value="2,3-Dihydroxybiphenyl 1,2-Dioxygenase, domain 1"/>
    <property type="match status" value="1"/>
</dbReference>
<reference evidence="2 3" key="1">
    <citation type="submission" date="2018-11" db="EMBL/GenBank/DDBJ databases">
        <authorList>
            <person name="Mardanov A.V."/>
            <person name="Ravin N.V."/>
            <person name="Dedysh S.N."/>
        </authorList>
    </citation>
    <scope>NUCLEOTIDE SEQUENCE [LARGE SCALE GENOMIC DNA]</scope>
    <source>
        <strain evidence="2 3">AF10</strain>
    </source>
</reference>
<accession>A0A4Q0T7L1</accession>
<dbReference type="GO" id="GO:0051213">
    <property type="term" value="F:dioxygenase activity"/>
    <property type="evidence" value="ECO:0007669"/>
    <property type="project" value="UniProtKB-KW"/>
</dbReference>
<organism evidence="2 3">
    <name type="scientific">Granulicella sibirica</name>
    <dbReference type="NCBI Taxonomy" id="2479048"/>
    <lineage>
        <taxon>Bacteria</taxon>
        <taxon>Pseudomonadati</taxon>
        <taxon>Acidobacteriota</taxon>
        <taxon>Terriglobia</taxon>
        <taxon>Terriglobales</taxon>
        <taxon>Acidobacteriaceae</taxon>
        <taxon>Granulicella</taxon>
    </lineage>
</organism>
<dbReference type="SUPFAM" id="SSF54593">
    <property type="entry name" value="Glyoxalase/Bleomycin resistance protein/Dihydroxybiphenyl dioxygenase"/>
    <property type="match status" value="1"/>
</dbReference>
<dbReference type="InterPro" id="IPR029068">
    <property type="entry name" value="Glyas_Bleomycin-R_OHBP_Dase"/>
</dbReference>
<evidence type="ECO:0000313" key="3">
    <source>
        <dbReference type="Proteomes" id="UP000289437"/>
    </source>
</evidence>
<dbReference type="AlphaFoldDB" id="A0A4Q0T7L1"/>
<protein>
    <submittedName>
        <fullName evidence="2">Glyoxalase/bleomycin resistance protein/dioxygenase</fullName>
    </submittedName>
</protein>